<evidence type="ECO:0000256" key="1">
    <source>
        <dbReference type="SAM" id="MobiDB-lite"/>
    </source>
</evidence>
<comment type="caution">
    <text evidence="2">The sequence shown here is derived from an EMBL/GenBank/DDBJ whole genome shotgun (WGS) entry which is preliminary data.</text>
</comment>
<gene>
    <name evidence="2" type="ORF">QBC37DRAFT_377938</name>
</gene>
<accession>A0AAN7B1S2</accession>
<dbReference type="Proteomes" id="UP001301769">
    <property type="component" value="Unassembled WGS sequence"/>
</dbReference>
<feature type="compositionally biased region" description="Acidic residues" evidence="1">
    <location>
        <begin position="396"/>
        <end position="408"/>
    </location>
</feature>
<feature type="compositionally biased region" description="Basic residues" evidence="1">
    <location>
        <begin position="415"/>
        <end position="425"/>
    </location>
</feature>
<organism evidence="2 3">
    <name type="scientific">Rhypophila decipiens</name>
    <dbReference type="NCBI Taxonomy" id="261697"/>
    <lineage>
        <taxon>Eukaryota</taxon>
        <taxon>Fungi</taxon>
        <taxon>Dikarya</taxon>
        <taxon>Ascomycota</taxon>
        <taxon>Pezizomycotina</taxon>
        <taxon>Sordariomycetes</taxon>
        <taxon>Sordariomycetidae</taxon>
        <taxon>Sordariales</taxon>
        <taxon>Naviculisporaceae</taxon>
        <taxon>Rhypophila</taxon>
    </lineage>
</organism>
<feature type="region of interest" description="Disordered" evidence="1">
    <location>
        <begin position="1"/>
        <end position="54"/>
    </location>
</feature>
<proteinExistence type="predicted"/>
<feature type="compositionally biased region" description="Polar residues" evidence="1">
    <location>
        <begin position="99"/>
        <end position="111"/>
    </location>
</feature>
<feature type="compositionally biased region" description="Low complexity" evidence="1">
    <location>
        <begin position="224"/>
        <end position="236"/>
    </location>
</feature>
<feature type="region of interest" description="Disordered" evidence="1">
    <location>
        <begin position="88"/>
        <end position="113"/>
    </location>
</feature>
<dbReference type="EMBL" id="MU858201">
    <property type="protein sequence ID" value="KAK4209556.1"/>
    <property type="molecule type" value="Genomic_DNA"/>
</dbReference>
<evidence type="ECO:0000313" key="3">
    <source>
        <dbReference type="Proteomes" id="UP001301769"/>
    </source>
</evidence>
<reference evidence="2" key="2">
    <citation type="submission" date="2023-05" db="EMBL/GenBank/DDBJ databases">
        <authorList>
            <consortium name="Lawrence Berkeley National Laboratory"/>
            <person name="Steindorff A."/>
            <person name="Hensen N."/>
            <person name="Bonometti L."/>
            <person name="Westerberg I."/>
            <person name="Brannstrom I.O."/>
            <person name="Guillou S."/>
            <person name="Cros-Aarteil S."/>
            <person name="Calhoun S."/>
            <person name="Haridas S."/>
            <person name="Kuo A."/>
            <person name="Mondo S."/>
            <person name="Pangilinan J."/>
            <person name="Riley R."/>
            <person name="Labutti K."/>
            <person name="Andreopoulos B."/>
            <person name="Lipzen A."/>
            <person name="Chen C."/>
            <person name="Yanf M."/>
            <person name="Daum C."/>
            <person name="Ng V."/>
            <person name="Clum A."/>
            <person name="Ohm R."/>
            <person name="Martin F."/>
            <person name="Silar P."/>
            <person name="Natvig D."/>
            <person name="Lalanne C."/>
            <person name="Gautier V."/>
            <person name="Ament-Velasquez S.L."/>
            <person name="Kruys A."/>
            <person name="Hutchinson M.I."/>
            <person name="Powell A.J."/>
            <person name="Barry K."/>
            <person name="Miller A.N."/>
            <person name="Grigoriev I.V."/>
            <person name="Debuchy R."/>
            <person name="Gladieux P."/>
            <person name="Thoren M.H."/>
            <person name="Johannesson H."/>
        </authorList>
    </citation>
    <scope>NUCLEOTIDE SEQUENCE</scope>
    <source>
        <strain evidence="2">PSN293</strain>
    </source>
</reference>
<evidence type="ECO:0000313" key="2">
    <source>
        <dbReference type="EMBL" id="KAK4209556.1"/>
    </source>
</evidence>
<feature type="compositionally biased region" description="Low complexity" evidence="1">
    <location>
        <begin position="149"/>
        <end position="187"/>
    </location>
</feature>
<protein>
    <submittedName>
        <fullName evidence="2">Uncharacterized protein</fullName>
    </submittedName>
</protein>
<feature type="region of interest" description="Disordered" evidence="1">
    <location>
        <begin position="373"/>
        <end position="437"/>
    </location>
</feature>
<dbReference type="AlphaFoldDB" id="A0AAN7B1S2"/>
<feature type="region of interest" description="Disordered" evidence="1">
    <location>
        <begin position="328"/>
        <end position="356"/>
    </location>
</feature>
<name>A0AAN7B1S2_9PEZI</name>
<reference evidence="2" key="1">
    <citation type="journal article" date="2023" name="Mol. Phylogenet. Evol.">
        <title>Genome-scale phylogeny and comparative genomics of the fungal order Sordariales.</title>
        <authorList>
            <person name="Hensen N."/>
            <person name="Bonometti L."/>
            <person name="Westerberg I."/>
            <person name="Brannstrom I.O."/>
            <person name="Guillou S."/>
            <person name="Cros-Aarteil S."/>
            <person name="Calhoun S."/>
            <person name="Haridas S."/>
            <person name="Kuo A."/>
            <person name="Mondo S."/>
            <person name="Pangilinan J."/>
            <person name="Riley R."/>
            <person name="LaButti K."/>
            <person name="Andreopoulos B."/>
            <person name="Lipzen A."/>
            <person name="Chen C."/>
            <person name="Yan M."/>
            <person name="Daum C."/>
            <person name="Ng V."/>
            <person name="Clum A."/>
            <person name="Steindorff A."/>
            <person name="Ohm R.A."/>
            <person name="Martin F."/>
            <person name="Silar P."/>
            <person name="Natvig D.O."/>
            <person name="Lalanne C."/>
            <person name="Gautier V."/>
            <person name="Ament-Velasquez S.L."/>
            <person name="Kruys A."/>
            <person name="Hutchinson M.I."/>
            <person name="Powell A.J."/>
            <person name="Barry K."/>
            <person name="Miller A.N."/>
            <person name="Grigoriev I.V."/>
            <person name="Debuchy R."/>
            <person name="Gladieux P."/>
            <person name="Hiltunen Thoren M."/>
            <person name="Johannesson H."/>
        </authorList>
    </citation>
    <scope>NUCLEOTIDE SEQUENCE</scope>
    <source>
        <strain evidence="2">PSN293</strain>
    </source>
</reference>
<keyword evidence="3" id="KW-1185">Reference proteome</keyword>
<feature type="compositionally biased region" description="Polar residues" evidence="1">
    <location>
        <begin position="37"/>
        <end position="54"/>
    </location>
</feature>
<feature type="region of interest" description="Disordered" evidence="1">
    <location>
        <begin position="146"/>
        <end position="261"/>
    </location>
</feature>
<sequence length="437" mass="48613">MNRDKAPNRARLQVRNSHQTHRRTRSGELSGGIFSPPYNTRQLHSSKSQTWNRTGESTTYMLPEPSSSFLLMPTPEPSPIPKIAILPESPMKERERSDSVATSSSCYSTDSVAIGPHVESDSLARIVPMSPEEAAVMMAAHESSFFHVPSESSSSSTASSTSSRRSRSSSGTPRTPTTPKTPTPQTRHSPPRYSLFPQISHTPQTCPPPKILRSSASSTELRPPRVLRASSSSAALRPPPENGYGHLRSRSEGLRPISSNPMMMNFSQSKATDVGMDAGLKLATNMALSLTHALPGTHVPGMAHTHEPRHHHARLGEQHYATIPEENRRQGRPPVFSLNQHHNTLHIPPGDKINTPISTDEILDLYQDEHQNDQNAKIKQKRHKPSNSNLSQDWEGFLEDDDDDDDDSEHEHGHHGWQKGHRRRQTLANALKPKNWF</sequence>